<feature type="domain" description="Lysosome-associated membrane glycoprotein 2-like transmembrane" evidence="24">
    <location>
        <begin position="258"/>
        <end position="289"/>
    </location>
</feature>
<dbReference type="InterPro" id="IPR048524">
    <property type="entry name" value="Lamp2-like_TM"/>
</dbReference>
<comment type="function">
    <text evidence="16">Plays a role in short-term synaptic plasticity in a subset of GABAergic neurons in the brain.</text>
</comment>
<dbReference type="InterPro" id="IPR048528">
    <property type="entry name" value="Lamp2-like_luminal"/>
</dbReference>
<dbReference type="Pfam" id="PF21222">
    <property type="entry name" value="Lamp2_2nd"/>
    <property type="match status" value="1"/>
</dbReference>
<dbReference type="GO" id="GO:0005765">
    <property type="term" value="C:lysosomal membrane"/>
    <property type="evidence" value="ECO:0007669"/>
    <property type="project" value="TreeGrafter"/>
</dbReference>
<evidence type="ECO:0000256" key="11">
    <source>
        <dbReference type="ARBA" id="ARBA00023136"/>
    </source>
</evidence>
<evidence type="ECO:0000256" key="4">
    <source>
        <dbReference type="ARBA" id="ARBA00004279"/>
    </source>
</evidence>
<evidence type="ECO:0000256" key="2">
    <source>
        <dbReference type="ARBA" id="ARBA00004158"/>
    </source>
</evidence>
<evidence type="ECO:0000256" key="1">
    <source>
        <dbReference type="ARBA" id="ARBA00004151"/>
    </source>
</evidence>
<evidence type="ECO:0000256" key="7">
    <source>
        <dbReference type="ARBA" id="ARBA00022729"/>
    </source>
</evidence>
<name>A0A504YLN1_FASGI</name>
<comment type="similarity">
    <text evidence="5 20">Belongs to the LAMP family.</text>
</comment>
<protein>
    <recommendedName>
        <fullName evidence="18">Lysosome-associated membrane glycoprotein 5</fullName>
    </recommendedName>
    <alternativeName>
        <fullName evidence="19">Lysosome-associated membrane protein 5</fullName>
    </alternativeName>
</protein>
<accession>A0A504YLN1</accession>
<dbReference type="EMBL" id="SUNJ01011260">
    <property type="protein sequence ID" value="TPP59018.1"/>
    <property type="molecule type" value="Genomic_DNA"/>
</dbReference>
<evidence type="ECO:0000256" key="9">
    <source>
        <dbReference type="ARBA" id="ARBA00022989"/>
    </source>
</evidence>
<evidence type="ECO:0000256" key="5">
    <source>
        <dbReference type="ARBA" id="ARBA00009644"/>
    </source>
</evidence>
<dbReference type="AlphaFoldDB" id="A0A504YLN1"/>
<comment type="subcellular location">
    <subcellularLocation>
        <location evidence="4">Cell projection</location>
        <location evidence="4">Dendrite</location>
    </subcellularLocation>
    <subcellularLocation>
        <location evidence="17">Cell projection</location>
        <location evidence="17">Growth cone membrane</location>
        <topology evidence="17">Single-pass type I membrane protein</topology>
    </subcellularLocation>
    <subcellularLocation>
        <location evidence="15">Cytoplasmic vesicle</location>
        <location evidence="15">Secretory vesicle</location>
        <location evidence="15">Synaptic vesicle membrane</location>
        <topology evidence="15">Single-pass type I membrane protein</topology>
    </subcellularLocation>
    <subcellularLocation>
        <location evidence="2">Early endosome membrane</location>
        <topology evidence="2">Single-pass type I membrane protein</topology>
    </subcellularLocation>
    <subcellularLocation>
        <location evidence="1">Endoplasmic reticulum-Golgi intermediate compartment membrane</location>
        <topology evidence="1">Single-pass type I membrane protein</topology>
    </subcellularLocation>
    <subcellularLocation>
        <location evidence="20">Membrane</location>
        <topology evidence="20">Single-pass type I membrane protein</topology>
    </subcellularLocation>
    <subcellularLocation>
        <location evidence="3">Recycling endosome</location>
    </subcellularLocation>
</comment>
<evidence type="ECO:0000256" key="18">
    <source>
        <dbReference type="ARBA" id="ARBA00074379"/>
    </source>
</evidence>
<organism evidence="25 26">
    <name type="scientific">Fasciola gigantica</name>
    <name type="common">Giant liver fluke</name>
    <dbReference type="NCBI Taxonomy" id="46835"/>
    <lineage>
        <taxon>Eukaryota</taxon>
        <taxon>Metazoa</taxon>
        <taxon>Spiralia</taxon>
        <taxon>Lophotrochozoa</taxon>
        <taxon>Platyhelminthes</taxon>
        <taxon>Trematoda</taxon>
        <taxon>Digenea</taxon>
        <taxon>Plagiorchiida</taxon>
        <taxon>Echinostomata</taxon>
        <taxon>Echinostomatoidea</taxon>
        <taxon>Fasciolidae</taxon>
        <taxon>Fasciola</taxon>
    </lineage>
</organism>
<evidence type="ECO:0000256" key="15">
    <source>
        <dbReference type="ARBA" id="ARBA00029428"/>
    </source>
</evidence>
<keyword evidence="6 20" id="KW-0812">Transmembrane</keyword>
<keyword evidence="14" id="KW-0968">Cytoplasmic vesicle</keyword>
<evidence type="ECO:0000256" key="20">
    <source>
        <dbReference type="PROSITE-ProRule" id="PRU00740"/>
    </source>
</evidence>
<dbReference type="PANTHER" id="PTHR11506">
    <property type="entry name" value="LYSOSOME-ASSOCIATED MEMBRANE GLYCOPROTEIN"/>
    <property type="match status" value="1"/>
</dbReference>
<evidence type="ECO:0000256" key="13">
    <source>
        <dbReference type="ARBA" id="ARBA00023273"/>
    </source>
</evidence>
<evidence type="ECO:0000256" key="10">
    <source>
        <dbReference type="ARBA" id="ARBA00023018"/>
    </source>
</evidence>
<keyword evidence="8" id="KW-0967">Endosome</keyword>
<dbReference type="GO" id="GO:0031902">
    <property type="term" value="C:late endosome membrane"/>
    <property type="evidence" value="ECO:0007669"/>
    <property type="project" value="TreeGrafter"/>
</dbReference>
<feature type="transmembrane region" description="Helical" evidence="21">
    <location>
        <begin position="257"/>
        <end position="279"/>
    </location>
</feature>
<keyword evidence="12" id="KW-0325">Glycoprotein</keyword>
<dbReference type="Pfam" id="PF01299">
    <property type="entry name" value="Lamp2-like_luminal"/>
    <property type="match status" value="1"/>
</dbReference>
<keyword evidence="26" id="KW-1185">Reference proteome</keyword>
<evidence type="ECO:0000256" key="21">
    <source>
        <dbReference type="SAM" id="Phobius"/>
    </source>
</evidence>
<keyword evidence="7 22" id="KW-0732">Signal</keyword>
<dbReference type="GO" id="GO:0072594">
    <property type="term" value="P:establishment of protein localization to organelle"/>
    <property type="evidence" value="ECO:0007669"/>
    <property type="project" value="TreeGrafter"/>
</dbReference>
<evidence type="ECO:0000256" key="14">
    <source>
        <dbReference type="ARBA" id="ARBA00023329"/>
    </source>
</evidence>
<evidence type="ECO:0000256" key="6">
    <source>
        <dbReference type="ARBA" id="ARBA00022692"/>
    </source>
</evidence>
<evidence type="ECO:0000313" key="26">
    <source>
        <dbReference type="Proteomes" id="UP000316759"/>
    </source>
</evidence>
<feature type="chain" id="PRO_5021293499" description="Lysosome-associated membrane glycoprotein 5" evidence="22">
    <location>
        <begin position="21"/>
        <end position="291"/>
    </location>
</feature>
<dbReference type="OrthoDB" id="6232933at2759"/>
<evidence type="ECO:0000256" key="22">
    <source>
        <dbReference type="SAM" id="SignalP"/>
    </source>
</evidence>
<evidence type="ECO:0000256" key="3">
    <source>
        <dbReference type="ARBA" id="ARBA00004172"/>
    </source>
</evidence>
<sequence length="291" mass="32066">MCGLVVLLCFSFSLFAGGQGSSDLTAVKNIKVVNVGSTAETSGTTDPLGITTDVVPTPTVPVYNVTNGTDICLYIQMNVRLNIAYYDKQGVLVWKTFNLNSTTHYPQVVNGSCGVDMETVRILWWPNVSEPVSPVWGLEFFFKRLPLDNTEGQFTLDKVLFNYTVTNDLFPDTNETTAHVMSVQEQQFKAPIGSYFQCMSRQTWKLNDVTNVSANRTKTDALLSVSNLRVEAFRTGSNKTFVGQKSECSADFVPNKVVPIVIGVALAAMIVIALVTFIIGSRRRQAGYQEI</sequence>
<dbReference type="GO" id="GO:0005886">
    <property type="term" value="C:plasma membrane"/>
    <property type="evidence" value="ECO:0007669"/>
    <property type="project" value="UniProtKB-SubCell"/>
</dbReference>
<dbReference type="STRING" id="46835.A0A504YLN1"/>
<dbReference type="PRINTS" id="PR00336">
    <property type="entry name" value="LYSASSOCTDMP"/>
</dbReference>
<dbReference type="PROSITE" id="PS51407">
    <property type="entry name" value="LAMP_3"/>
    <property type="match status" value="1"/>
</dbReference>
<dbReference type="PANTHER" id="PTHR11506:SF35">
    <property type="entry name" value="LYSOSOME-ASSOCIATED MEMBRANE GLYCOPROTEIN 5"/>
    <property type="match status" value="1"/>
</dbReference>
<keyword evidence="9 21" id="KW-1133">Transmembrane helix</keyword>
<keyword evidence="13" id="KW-0966">Cell projection</keyword>
<proteinExistence type="inferred from homology"/>
<dbReference type="InterPro" id="IPR002000">
    <property type="entry name" value="Lysosome-assoc_membr_glycop"/>
</dbReference>
<keyword evidence="10" id="KW-0770">Synapse</keyword>
<evidence type="ECO:0000259" key="23">
    <source>
        <dbReference type="Pfam" id="PF01299"/>
    </source>
</evidence>
<comment type="caution">
    <text evidence="20">Lacks conserved residue(s) required for the propagation of feature annotation.</text>
</comment>
<feature type="signal peptide" evidence="22">
    <location>
        <begin position="1"/>
        <end position="20"/>
    </location>
</feature>
<evidence type="ECO:0000313" key="25">
    <source>
        <dbReference type="EMBL" id="TPP59018.1"/>
    </source>
</evidence>
<reference evidence="25 26" key="1">
    <citation type="submission" date="2019-04" db="EMBL/GenBank/DDBJ databases">
        <title>Annotation for the trematode Fasciola gigantica.</title>
        <authorList>
            <person name="Choi Y.-J."/>
        </authorList>
    </citation>
    <scope>NUCLEOTIDE SEQUENCE [LARGE SCALE GENOMIC DNA]</scope>
    <source>
        <strain evidence="25">Uganda_cow_1</strain>
    </source>
</reference>
<evidence type="ECO:0000256" key="12">
    <source>
        <dbReference type="ARBA" id="ARBA00023180"/>
    </source>
</evidence>
<dbReference type="Gene3D" id="2.40.160.110">
    <property type="match status" value="1"/>
</dbReference>
<evidence type="ECO:0000256" key="17">
    <source>
        <dbReference type="ARBA" id="ARBA00060492"/>
    </source>
</evidence>
<evidence type="ECO:0000256" key="19">
    <source>
        <dbReference type="ARBA" id="ARBA00076257"/>
    </source>
</evidence>
<keyword evidence="11 20" id="KW-0472">Membrane</keyword>
<evidence type="ECO:0000256" key="8">
    <source>
        <dbReference type="ARBA" id="ARBA00022753"/>
    </source>
</evidence>
<feature type="domain" description="Lysosome-associated membrane glycoprotein 2-like luminal" evidence="23">
    <location>
        <begin position="58"/>
        <end position="215"/>
    </location>
</feature>
<evidence type="ECO:0000256" key="16">
    <source>
        <dbReference type="ARBA" id="ARBA00053950"/>
    </source>
</evidence>
<evidence type="ECO:0000259" key="24">
    <source>
        <dbReference type="Pfam" id="PF21222"/>
    </source>
</evidence>
<gene>
    <name evidence="25" type="ORF">FGIG_02738</name>
</gene>
<dbReference type="Proteomes" id="UP000316759">
    <property type="component" value="Unassembled WGS sequence"/>
</dbReference>
<comment type="caution">
    <text evidence="25">The sequence shown here is derived from an EMBL/GenBank/DDBJ whole genome shotgun (WGS) entry which is preliminary data.</text>
</comment>